<evidence type="ECO:0000256" key="1">
    <source>
        <dbReference type="ARBA" id="ARBA00004196"/>
    </source>
</evidence>
<dbReference type="RefSeq" id="WP_089294778.1">
    <property type="nucleotide sequence ID" value="NZ_BOMU01000044.1"/>
</dbReference>
<dbReference type="OrthoDB" id="4932908at2"/>
<proteinExistence type="predicted"/>
<dbReference type="InterPro" id="IPR050465">
    <property type="entry name" value="UPF0194_transport"/>
</dbReference>
<dbReference type="InterPro" id="IPR058625">
    <property type="entry name" value="MdtA-like_BSH"/>
</dbReference>
<protein>
    <submittedName>
        <fullName evidence="7">Membrane fusion protein, macrolide-specific efflux system</fullName>
    </submittedName>
</protein>
<keyword evidence="4" id="KW-0472">Membrane</keyword>
<dbReference type="SUPFAM" id="SSF111369">
    <property type="entry name" value="HlyD-like secretion proteins"/>
    <property type="match status" value="1"/>
</dbReference>
<feature type="domain" description="Multidrug resistance protein MdtA-like barrel-sandwich hybrid" evidence="5">
    <location>
        <begin position="78"/>
        <end position="181"/>
    </location>
</feature>
<keyword evidence="2" id="KW-0175">Coiled coil</keyword>
<feature type="compositionally biased region" description="Gly residues" evidence="3">
    <location>
        <begin position="371"/>
        <end position="402"/>
    </location>
</feature>
<keyword evidence="4" id="KW-0812">Transmembrane</keyword>
<evidence type="ECO:0000259" key="5">
    <source>
        <dbReference type="Pfam" id="PF25917"/>
    </source>
</evidence>
<sequence length="402" mass="38997">MKVRLSRHPSLVVNAVIGVVLVAGAITVYETFSSSGDGGTAAVASERTVSAQQGTVTKTVTADGTVESASTASASFETSGTVTAISVKVGDKVKKGQVLAKVDPAAAKRTLAEAEANLDAANDALDRAQDAGSDTTDAENSVTEAQLAVDDAEAGVAGTTLTAPMAGTITSISGTVGSSASGTGSSSSSSGGGSQGGGGSDSSSSSSTGFMEIADLTKMQVSASFAEADATKLKEKQVATVTWNALSGTSQSAKVTAIDPSGTTSNSVVTYGVTLTLDKVPTGAKVGQTVSVVVTTGSKENVIAVNSAAITTVGNRHTVTVVANGVKETRTVEIGLAGDSTTEITSGLAAGESVVVKTTSTSSGSNQQNGFPGGGNFPGGGGNLGGGNLGGGGARTGNGGGR</sequence>
<keyword evidence="8" id="KW-1185">Reference proteome</keyword>
<evidence type="ECO:0000256" key="2">
    <source>
        <dbReference type="ARBA" id="ARBA00023054"/>
    </source>
</evidence>
<evidence type="ECO:0000256" key="4">
    <source>
        <dbReference type="SAM" id="Phobius"/>
    </source>
</evidence>
<feature type="transmembrane region" description="Helical" evidence="4">
    <location>
        <begin position="12"/>
        <end position="29"/>
    </location>
</feature>
<feature type="compositionally biased region" description="Low complexity" evidence="3">
    <location>
        <begin position="359"/>
        <end position="370"/>
    </location>
</feature>
<dbReference type="EMBL" id="FZNR01000007">
    <property type="protein sequence ID" value="SNR93001.1"/>
    <property type="molecule type" value="Genomic_DNA"/>
</dbReference>
<feature type="compositionally biased region" description="Low complexity" evidence="3">
    <location>
        <begin position="176"/>
        <end position="189"/>
    </location>
</feature>
<organism evidence="7 8">
    <name type="scientific">Actinoplanes regularis</name>
    <dbReference type="NCBI Taxonomy" id="52697"/>
    <lineage>
        <taxon>Bacteria</taxon>
        <taxon>Bacillati</taxon>
        <taxon>Actinomycetota</taxon>
        <taxon>Actinomycetes</taxon>
        <taxon>Micromonosporales</taxon>
        <taxon>Micromonosporaceae</taxon>
        <taxon>Actinoplanes</taxon>
    </lineage>
</organism>
<dbReference type="Gene3D" id="2.40.30.170">
    <property type="match status" value="1"/>
</dbReference>
<evidence type="ECO:0000259" key="6">
    <source>
        <dbReference type="Pfam" id="PF25975"/>
    </source>
</evidence>
<evidence type="ECO:0000313" key="8">
    <source>
        <dbReference type="Proteomes" id="UP000198415"/>
    </source>
</evidence>
<dbReference type="Proteomes" id="UP000198415">
    <property type="component" value="Unassembled WGS sequence"/>
</dbReference>
<feature type="domain" description="CzcB-like C-terminal circularly permuted SH3-like" evidence="6">
    <location>
        <begin position="303"/>
        <end position="357"/>
    </location>
</feature>
<dbReference type="Gene3D" id="6.20.50.140">
    <property type="match status" value="1"/>
</dbReference>
<accession>A0A239ACD2</accession>
<dbReference type="PANTHER" id="PTHR32347">
    <property type="entry name" value="EFFLUX SYSTEM COMPONENT YKNX-RELATED"/>
    <property type="match status" value="1"/>
</dbReference>
<dbReference type="InterPro" id="IPR058649">
    <property type="entry name" value="CzcB_C"/>
</dbReference>
<feature type="compositionally biased region" description="Gly residues" evidence="3">
    <location>
        <begin position="190"/>
        <end position="200"/>
    </location>
</feature>
<feature type="region of interest" description="Disordered" evidence="3">
    <location>
        <begin position="359"/>
        <end position="402"/>
    </location>
</feature>
<keyword evidence="4" id="KW-1133">Transmembrane helix</keyword>
<feature type="region of interest" description="Disordered" evidence="3">
    <location>
        <begin position="176"/>
        <end position="208"/>
    </location>
</feature>
<name>A0A239ACD2_9ACTN</name>
<dbReference type="Gene3D" id="1.10.287.470">
    <property type="entry name" value="Helix hairpin bin"/>
    <property type="match status" value="1"/>
</dbReference>
<evidence type="ECO:0000256" key="3">
    <source>
        <dbReference type="SAM" id="MobiDB-lite"/>
    </source>
</evidence>
<reference evidence="7 8" key="1">
    <citation type="submission" date="2017-06" db="EMBL/GenBank/DDBJ databases">
        <authorList>
            <person name="Kim H.J."/>
            <person name="Triplett B.A."/>
        </authorList>
    </citation>
    <scope>NUCLEOTIDE SEQUENCE [LARGE SCALE GENOMIC DNA]</scope>
    <source>
        <strain evidence="7 8">DSM 43151</strain>
    </source>
</reference>
<dbReference type="GO" id="GO:0030313">
    <property type="term" value="C:cell envelope"/>
    <property type="evidence" value="ECO:0007669"/>
    <property type="project" value="UniProtKB-SubCell"/>
</dbReference>
<dbReference type="Gene3D" id="2.40.50.100">
    <property type="match status" value="1"/>
</dbReference>
<dbReference type="Pfam" id="PF25975">
    <property type="entry name" value="CzcB_C"/>
    <property type="match status" value="1"/>
</dbReference>
<comment type="subcellular location">
    <subcellularLocation>
        <location evidence="1">Cell envelope</location>
    </subcellularLocation>
</comment>
<gene>
    <name evidence="7" type="ORF">SAMN06264365_107217</name>
</gene>
<evidence type="ECO:0000313" key="7">
    <source>
        <dbReference type="EMBL" id="SNR93001.1"/>
    </source>
</evidence>
<dbReference type="Pfam" id="PF25917">
    <property type="entry name" value="BSH_RND"/>
    <property type="match status" value="1"/>
</dbReference>
<dbReference type="AlphaFoldDB" id="A0A239ACD2"/>
<dbReference type="PANTHER" id="PTHR32347:SF23">
    <property type="entry name" value="BLL5650 PROTEIN"/>
    <property type="match status" value="1"/>
</dbReference>